<feature type="region of interest" description="Disordered" evidence="4">
    <location>
        <begin position="1435"/>
        <end position="1615"/>
    </location>
</feature>
<feature type="region of interest" description="Disordered" evidence="4">
    <location>
        <begin position="667"/>
        <end position="698"/>
    </location>
</feature>
<dbReference type="PROSITE" id="PS51419">
    <property type="entry name" value="RAB"/>
    <property type="match status" value="1"/>
</dbReference>
<dbReference type="InterPro" id="IPR001806">
    <property type="entry name" value="Small_GTPase"/>
</dbReference>
<feature type="compositionally biased region" description="Basic and acidic residues" evidence="4">
    <location>
        <begin position="1231"/>
        <end position="1243"/>
    </location>
</feature>
<feature type="compositionally biased region" description="Basic and acidic residues" evidence="4">
    <location>
        <begin position="321"/>
        <end position="341"/>
    </location>
</feature>
<dbReference type="GO" id="GO:0005525">
    <property type="term" value="F:GTP binding"/>
    <property type="evidence" value="ECO:0007669"/>
    <property type="project" value="UniProtKB-KW"/>
</dbReference>
<feature type="region of interest" description="Disordered" evidence="4">
    <location>
        <begin position="290"/>
        <end position="361"/>
    </location>
</feature>
<feature type="compositionally biased region" description="Basic residues" evidence="4">
    <location>
        <begin position="1590"/>
        <end position="1605"/>
    </location>
</feature>
<feature type="compositionally biased region" description="Basic and acidic residues" evidence="4">
    <location>
        <begin position="1151"/>
        <end position="1174"/>
    </location>
</feature>
<feature type="compositionally biased region" description="Polar residues" evidence="4">
    <location>
        <begin position="1025"/>
        <end position="1059"/>
    </location>
</feature>
<dbReference type="NCBIfam" id="TIGR00231">
    <property type="entry name" value="small_GTP"/>
    <property type="match status" value="1"/>
</dbReference>
<feature type="compositionally biased region" description="Basic and acidic residues" evidence="4">
    <location>
        <begin position="1498"/>
        <end position="1531"/>
    </location>
</feature>
<feature type="compositionally biased region" description="Basic and acidic residues" evidence="4">
    <location>
        <begin position="1477"/>
        <end position="1487"/>
    </location>
</feature>
<keyword evidence="1" id="KW-0547">Nucleotide-binding</keyword>
<feature type="region of interest" description="Disordered" evidence="4">
    <location>
        <begin position="1231"/>
        <end position="1256"/>
    </location>
</feature>
<feature type="compositionally biased region" description="Basic residues" evidence="4">
    <location>
        <begin position="1135"/>
        <end position="1150"/>
    </location>
</feature>
<dbReference type="FunFam" id="3.40.50.300:FF:001129">
    <property type="entry name" value="ras-related protein Rab-44 isoform X2"/>
    <property type="match status" value="1"/>
</dbReference>
<keyword evidence="3" id="KW-0449">Lipoprotein</keyword>
<feature type="region of interest" description="Disordered" evidence="4">
    <location>
        <begin position="1"/>
        <end position="103"/>
    </location>
</feature>
<dbReference type="PROSITE" id="PS51421">
    <property type="entry name" value="RAS"/>
    <property type="match status" value="1"/>
</dbReference>
<feature type="region of interest" description="Disordered" evidence="4">
    <location>
        <begin position="549"/>
        <end position="601"/>
    </location>
</feature>
<proteinExistence type="predicted"/>
<evidence type="ECO:0000256" key="1">
    <source>
        <dbReference type="ARBA" id="ARBA00022741"/>
    </source>
</evidence>
<dbReference type="PANTHER" id="PTHR47977">
    <property type="entry name" value="RAS-RELATED PROTEIN RAB"/>
    <property type="match status" value="1"/>
</dbReference>
<feature type="region of interest" description="Disordered" evidence="4">
    <location>
        <begin position="938"/>
        <end position="984"/>
    </location>
</feature>
<feature type="compositionally biased region" description="Low complexity" evidence="4">
    <location>
        <begin position="445"/>
        <end position="459"/>
    </location>
</feature>
<dbReference type="Proteomes" id="UP000283210">
    <property type="component" value="Chromosome 5"/>
</dbReference>
<evidence type="ECO:0000313" key="5">
    <source>
        <dbReference type="EMBL" id="RVE73264.1"/>
    </source>
</evidence>
<dbReference type="PRINTS" id="PR00449">
    <property type="entry name" value="RASTRNSFRMNG"/>
</dbReference>
<feature type="compositionally biased region" description="Basic and acidic residues" evidence="4">
    <location>
        <begin position="300"/>
        <end position="309"/>
    </location>
</feature>
<evidence type="ECO:0000256" key="2">
    <source>
        <dbReference type="ARBA" id="ARBA00023134"/>
    </source>
</evidence>
<sequence>MSAQSNKKKRLGSRRAPQQQTKVFGGHENVTEEESADQQQVPEVQAATESVDQNEARVSLSRRKLGSSRKRTERQHGKDAETKTQLEPREDDEETSLDATLETHISAAASEIQLNQTSATLESLATTASDYTESELGSNPCADNPQDCRNETNLTVTETFDSLHSEETKTNEILAEVNPLSASLCSEDFQDDYPVGELHVTLSETITNPSSCGETSERKYRIEQEELTSNETECDLKSPETSGAQFHEKDESKYALLNDPAFPSDVDETVETSLFSVKTTDTEDVLSHENDQNTCFMRGESSDCSERKRYPITGGQESAEEQMHGGFDEDDKRASDEKNVHQQEQGVPSEVEQSSFSLQSPMSKLSTPFKFHLHNSSVSSDGDTNLSGITKHPGSRHKNKEKHVQESADCALENTESDNVLEQSLGTETASQKELREDTKHDLIVSVSHDSPPSSVSVDGQSEDQEVLLPHQELNLENFSVWSEKVLEIPEEKEAENTFDVADENVQQKEDNSDVVYCRSDCSESEDEVLYHSIANEARLESLVDQNTFLPELPGTDTASTKEDTSSYDDKPKKTCEALDTRDEDQDLLDTKNTGINDRDRVDLAQRQEHQFMSSIEDQIKSTSEQIFLLETEENKSALSSFQSQSSVSSEAQPQGSSVLLVEENSASFHQSESTVGQEKTEETKLEEKGKYDTSESPEMNVQADFSELNTFGVILVSKKEEEVIDEWCYREKQNDEPPSVPLVTLSERQECTKQNDIVQHLILCEPNVSLSIAERPAEQSCSKELTETKGRLEITSPTDERLTGEEQLANVRAARHSENDVNTEHGPEAESALMQGSDEAQNDNFFSKIQIKFTEPHQSELAVDYDESQISDKEGVVSALEDICEIKVQEENALNPNTRETGLILKEPFSKMESRESSLMTQDDLDFHLINEALQNSTSKEGNTEGSHLSFEEPVEIQPERIKKSDYSRHENMPDSDFLPSMSSAELLPNQSHSTELPEKKDRDSDVEIMMLCGNLPSNKLPSQNTVYTCTPESPTETMNPKDQTPSSLQETFTTNNETHGHSDLLNPAGSQHVLSEAHTAQASQTQEIHQTDYNSGIQKENFPLTDPDCALKSQHLEIHHSKDESQSSTKPAGNRRKFGSSRRHKEKQHNKVDEGSQESKEEDDKQTGRNEATEMMTTSQGKREDVLSVAEVRKINSTGPGDKLQLEEGKTALLDNTLVDSTFEISDKENSLKSSEDKHVGCGEMPENSAQLTGYDSVKNEKIQSSQASVWTSHPDTLSNLYHDDIIKPERVLVPDQNEAFQHCITLAVSCDKDSLKQEIHLEEDRNLLTAAEDTSEEIAADAQVKTSSILEESASQTKVAVSPDEFHDEKSVDLGVKTSQDNLTSSELPEDSKTGSSSLGQIPTSDFGGSFYKMTQKDDNGQVDVQILQVIDANEEEPGNKNKGMQGESSASPDLNASKKKRKMGSTRRSLGSRAKDPQQRKELEDEVTNTLTIDQDKQTEPVPTFEEKHPQFPTEHGDDSSEQRNEELFVAVDSSHGDESALKPLATEGSPVSESQPVKSGHLLAPDPSLTVLPKNDSLSEAASGARRKKFGSNRKSHIHQNKKDQAPRDAEVTVGILVEEEAAQEAKEQEEKSPQLDTISEVDKQHHEKGFPHISSATVSEDTLAQSQQATVRLVKDHQKQLVFADPRGSDLKSDSYNVVLIGDSSVGKTSFMKRAQNGKFYSEVQASIGLDSYEWTVVVDGKRVVLCLWDTAGQERFRSITRQIFHKAHAFLLMYDITSSQSFSAVSYWANCIQEAASENATVVLLGNKSDHTKRQVKTQQGDILAKEYNFEFMECSAATGENVIEALETVGRLLSQRADLREETTKLRRDPVQKKRSGCC</sequence>
<dbReference type="SMART" id="SM00176">
    <property type="entry name" value="RAN"/>
    <property type="match status" value="1"/>
</dbReference>
<protein>
    <submittedName>
        <fullName evidence="5">Uncharacterized protein</fullName>
    </submittedName>
</protein>
<dbReference type="OMA" id="EIHVPLD"/>
<reference evidence="5 6" key="2">
    <citation type="submission" date="2019-01" db="EMBL/GenBank/DDBJ databases">
        <title>A chromosome length genome reference of the Java medaka (oryzias javanicus).</title>
        <authorList>
            <person name="Herpin A."/>
            <person name="Takehana Y."/>
            <person name="Naruse K."/>
            <person name="Ansai S."/>
            <person name="Kawaguchi M."/>
        </authorList>
    </citation>
    <scope>NUCLEOTIDE SEQUENCE [LARGE SCALE GENOMIC DNA]</scope>
    <source>
        <strain evidence="5">RS831</strain>
        <tissue evidence="5">Whole body</tissue>
    </source>
</reference>
<feature type="compositionally biased region" description="Polar residues" evidence="4">
    <location>
        <begin position="37"/>
        <end position="53"/>
    </location>
</feature>
<feature type="region of interest" description="Disordered" evidence="4">
    <location>
        <begin position="1120"/>
        <end position="1186"/>
    </location>
</feature>
<feature type="compositionally biased region" description="Polar residues" evidence="4">
    <location>
        <begin position="1380"/>
        <end position="1390"/>
    </location>
</feature>
<evidence type="ECO:0000313" key="6">
    <source>
        <dbReference type="Proteomes" id="UP000283210"/>
    </source>
</evidence>
<dbReference type="Pfam" id="PF00071">
    <property type="entry name" value="Ras"/>
    <property type="match status" value="1"/>
</dbReference>
<feature type="region of interest" description="Disordered" evidence="4">
    <location>
        <begin position="376"/>
        <end position="463"/>
    </location>
</feature>
<dbReference type="GO" id="GO:0003924">
    <property type="term" value="F:GTPase activity"/>
    <property type="evidence" value="ECO:0007669"/>
    <property type="project" value="InterPro"/>
</dbReference>
<feature type="compositionally biased region" description="Basic and acidic residues" evidence="4">
    <location>
        <begin position="959"/>
        <end position="974"/>
    </location>
</feature>
<dbReference type="SMART" id="SM00173">
    <property type="entry name" value="RAS"/>
    <property type="match status" value="1"/>
</dbReference>
<dbReference type="SMART" id="SM00174">
    <property type="entry name" value="RHO"/>
    <property type="match status" value="1"/>
</dbReference>
<feature type="compositionally biased region" description="Basic and acidic residues" evidence="4">
    <location>
        <begin position="74"/>
        <end position="88"/>
    </location>
</feature>
<feature type="compositionally biased region" description="Basic and acidic residues" evidence="4">
    <location>
        <begin position="679"/>
        <end position="694"/>
    </location>
</feature>
<feature type="compositionally biased region" description="Polar residues" evidence="4">
    <location>
        <begin position="667"/>
        <end position="678"/>
    </location>
</feature>
<dbReference type="SMART" id="SM00175">
    <property type="entry name" value="RAB"/>
    <property type="match status" value="1"/>
</dbReference>
<dbReference type="InterPro" id="IPR050227">
    <property type="entry name" value="Rab"/>
</dbReference>
<evidence type="ECO:0000256" key="3">
    <source>
        <dbReference type="ARBA" id="ARBA00023288"/>
    </source>
</evidence>
<feature type="compositionally biased region" description="Basic and acidic residues" evidence="4">
    <location>
        <begin position="431"/>
        <end position="443"/>
    </location>
</feature>
<feature type="compositionally biased region" description="Polar residues" evidence="4">
    <location>
        <begin position="417"/>
        <end position="430"/>
    </location>
</feature>
<reference evidence="5 6" key="1">
    <citation type="submission" date="2018-11" db="EMBL/GenBank/DDBJ databases">
        <authorList>
            <person name="Lopez-Roques C."/>
            <person name="Donnadieu C."/>
            <person name="Bouchez O."/>
            <person name="Klopp C."/>
            <person name="Cabau C."/>
            <person name="Zahm M."/>
        </authorList>
    </citation>
    <scope>NUCLEOTIDE SEQUENCE [LARGE SCALE GENOMIC DNA]</scope>
    <source>
        <strain evidence="5">RS831</strain>
        <tissue evidence="5">Whole body</tissue>
    </source>
</reference>
<organism evidence="5 6">
    <name type="scientific">Oryzias javanicus</name>
    <name type="common">Javanese ricefish</name>
    <name type="synonym">Aplocheilus javanicus</name>
    <dbReference type="NCBI Taxonomy" id="123683"/>
    <lineage>
        <taxon>Eukaryota</taxon>
        <taxon>Metazoa</taxon>
        <taxon>Chordata</taxon>
        <taxon>Craniata</taxon>
        <taxon>Vertebrata</taxon>
        <taxon>Euteleostomi</taxon>
        <taxon>Actinopterygii</taxon>
        <taxon>Neopterygii</taxon>
        <taxon>Teleostei</taxon>
        <taxon>Neoteleostei</taxon>
        <taxon>Acanthomorphata</taxon>
        <taxon>Ovalentaria</taxon>
        <taxon>Atherinomorphae</taxon>
        <taxon>Beloniformes</taxon>
        <taxon>Adrianichthyidae</taxon>
        <taxon>Oryziinae</taxon>
        <taxon>Oryzias</taxon>
    </lineage>
</organism>
<feature type="compositionally biased region" description="Basic and acidic residues" evidence="4">
    <location>
        <begin position="560"/>
        <end position="581"/>
    </location>
</feature>
<feature type="compositionally biased region" description="Basic and acidic residues" evidence="4">
    <location>
        <begin position="1606"/>
        <end position="1615"/>
    </location>
</feature>
<feature type="region of interest" description="Disordered" evidence="4">
    <location>
        <begin position="1357"/>
        <end position="1407"/>
    </location>
</feature>
<evidence type="ECO:0000256" key="4">
    <source>
        <dbReference type="SAM" id="MobiDB-lite"/>
    </source>
</evidence>
<feature type="compositionally biased region" description="Basic residues" evidence="4">
    <location>
        <begin position="1"/>
        <end position="13"/>
    </location>
</feature>
<feature type="compositionally biased region" description="Polar residues" evidence="4">
    <location>
        <begin position="938"/>
        <end position="948"/>
    </location>
</feature>
<dbReference type="Gene3D" id="3.40.50.300">
    <property type="entry name" value="P-loop containing nucleotide triphosphate hydrolases"/>
    <property type="match status" value="1"/>
</dbReference>
<gene>
    <name evidence="5" type="ORF">OJAV_G00047530</name>
</gene>
<keyword evidence="2" id="KW-0342">GTP-binding</keyword>
<feature type="compositionally biased region" description="Polar residues" evidence="4">
    <location>
        <begin position="376"/>
        <end position="388"/>
    </location>
</feature>
<feature type="region of interest" description="Disordered" evidence="4">
    <location>
        <begin position="1025"/>
        <end position="1070"/>
    </location>
</feature>
<dbReference type="SUPFAM" id="SSF52540">
    <property type="entry name" value="P-loop containing nucleoside triphosphate hydrolases"/>
    <property type="match status" value="1"/>
</dbReference>
<dbReference type="EMBL" id="CM012441">
    <property type="protein sequence ID" value="RVE73264.1"/>
    <property type="molecule type" value="Genomic_DNA"/>
</dbReference>
<dbReference type="PROSITE" id="PS51420">
    <property type="entry name" value="RHO"/>
    <property type="match status" value="1"/>
</dbReference>
<feature type="compositionally biased region" description="Polar residues" evidence="4">
    <location>
        <begin position="342"/>
        <end position="361"/>
    </location>
</feature>
<dbReference type="InterPro" id="IPR027417">
    <property type="entry name" value="P-loop_NTPase"/>
</dbReference>
<accession>A0A437DES0</accession>
<dbReference type="CDD" id="cd00154">
    <property type="entry name" value="Rab"/>
    <property type="match status" value="1"/>
</dbReference>
<feature type="compositionally biased region" description="Polar residues" evidence="4">
    <location>
        <begin position="1397"/>
        <end position="1407"/>
    </location>
</feature>
<feature type="compositionally biased region" description="Basic residues" evidence="4">
    <location>
        <begin position="60"/>
        <end position="73"/>
    </location>
</feature>
<keyword evidence="6" id="KW-1185">Reference proteome</keyword>
<dbReference type="InterPro" id="IPR005225">
    <property type="entry name" value="Small_GTP-bd"/>
</dbReference>
<dbReference type="OrthoDB" id="9989112at2759"/>
<name>A0A437DES0_ORYJA</name>